<dbReference type="InterPro" id="IPR036010">
    <property type="entry name" value="2Fe-2S_ferredoxin-like_sf"/>
</dbReference>
<proteinExistence type="predicted"/>
<dbReference type="InterPro" id="IPR016208">
    <property type="entry name" value="Ald_Oxase/xanthine_DH-like"/>
</dbReference>
<dbReference type="InterPro" id="IPR002888">
    <property type="entry name" value="2Fe-2S-bd"/>
</dbReference>
<dbReference type="GO" id="GO:0051536">
    <property type="term" value="F:iron-sulfur cluster binding"/>
    <property type="evidence" value="ECO:0007669"/>
    <property type="project" value="InterPro"/>
</dbReference>
<gene>
    <name evidence="3" type="ORF">MtrunA17_Chr3g0127971</name>
</gene>
<keyword evidence="3" id="KW-0560">Oxidoreductase</keyword>
<dbReference type="PANTHER" id="PTHR11908">
    <property type="entry name" value="XANTHINE DEHYDROGENASE"/>
    <property type="match status" value="1"/>
</dbReference>
<dbReference type="InterPro" id="IPR012675">
    <property type="entry name" value="Beta-grasp_dom_sf"/>
</dbReference>
<dbReference type="SUPFAM" id="SSF54292">
    <property type="entry name" value="2Fe-2S ferredoxin-like"/>
    <property type="match status" value="1"/>
</dbReference>
<evidence type="ECO:0000259" key="2">
    <source>
        <dbReference type="Pfam" id="PF01799"/>
    </source>
</evidence>
<keyword evidence="1" id="KW-0500">Molybdenum</keyword>
<dbReference type="InterPro" id="IPR036884">
    <property type="entry name" value="2Fe-2S-bd_dom_sf"/>
</dbReference>
<dbReference type="Gramene" id="rna18243">
    <property type="protein sequence ID" value="RHN69731.1"/>
    <property type="gene ID" value="gene18243"/>
</dbReference>
<accession>A0A396IYF3</accession>
<comment type="caution">
    <text evidence="3">The sequence shown here is derived from an EMBL/GenBank/DDBJ whole genome shotgun (WGS) entry which is preliminary data.</text>
</comment>
<dbReference type="Gene3D" id="3.10.20.30">
    <property type="match status" value="1"/>
</dbReference>
<dbReference type="AlphaFoldDB" id="A0A396IYF3"/>
<sequence>MISKGEKSGGCGTCVVLISKYDPLLNRVEDFTASSCLTLLCSINGCSITTSDGIGNSKQGFHPSHERFSGFHASQCGFCTPGMCGFPSLVLLSMPKRTILQSHQLVADACKSFAEDVDMEDLGLNSFWRKGRKQGPNNCATHASLWRQRLPLLVLFAEFS</sequence>
<feature type="domain" description="[2Fe-2S]-binding" evidence="2">
    <location>
        <begin position="50"/>
        <end position="84"/>
    </location>
</feature>
<dbReference type="Gene3D" id="1.10.150.120">
    <property type="entry name" value="[2Fe-2S]-binding domain"/>
    <property type="match status" value="1"/>
</dbReference>
<dbReference type="EC" id="1.2.3.1" evidence="3"/>
<reference evidence="3" key="1">
    <citation type="journal article" date="2018" name="Nat. Plants">
        <title>Whole-genome landscape of Medicago truncatula symbiotic genes.</title>
        <authorList>
            <person name="Pecrix Y."/>
            <person name="Gamas P."/>
            <person name="Carrere S."/>
        </authorList>
    </citation>
    <scope>NUCLEOTIDE SEQUENCE</scope>
    <source>
        <tissue evidence="3">Leaves</tissue>
    </source>
</reference>
<dbReference type="GO" id="GO:0004031">
    <property type="term" value="F:aldehyde oxidase activity"/>
    <property type="evidence" value="ECO:0007669"/>
    <property type="project" value="UniProtKB-EC"/>
</dbReference>
<protein>
    <submittedName>
        <fullName evidence="3">Putative aldehyde oxidase</fullName>
        <ecNumber evidence="3">1.2.3.1</ecNumber>
    </submittedName>
</protein>
<dbReference type="EMBL" id="PSQE01000003">
    <property type="protein sequence ID" value="RHN69731.1"/>
    <property type="molecule type" value="Genomic_DNA"/>
</dbReference>
<evidence type="ECO:0000256" key="1">
    <source>
        <dbReference type="ARBA" id="ARBA00022505"/>
    </source>
</evidence>
<dbReference type="PANTHER" id="PTHR11908:SF132">
    <property type="entry name" value="ALDEHYDE OXIDASE 1-RELATED"/>
    <property type="match status" value="1"/>
</dbReference>
<organism evidence="3">
    <name type="scientific">Medicago truncatula</name>
    <name type="common">Barrel medic</name>
    <name type="synonym">Medicago tribuloides</name>
    <dbReference type="NCBI Taxonomy" id="3880"/>
    <lineage>
        <taxon>Eukaryota</taxon>
        <taxon>Viridiplantae</taxon>
        <taxon>Streptophyta</taxon>
        <taxon>Embryophyta</taxon>
        <taxon>Tracheophyta</taxon>
        <taxon>Spermatophyta</taxon>
        <taxon>Magnoliopsida</taxon>
        <taxon>eudicotyledons</taxon>
        <taxon>Gunneridae</taxon>
        <taxon>Pentapetalae</taxon>
        <taxon>rosids</taxon>
        <taxon>fabids</taxon>
        <taxon>Fabales</taxon>
        <taxon>Fabaceae</taxon>
        <taxon>Papilionoideae</taxon>
        <taxon>50 kb inversion clade</taxon>
        <taxon>NPAAA clade</taxon>
        <taxon>Hologalegina</taxon>
        <taxon>IRL clade</taxon>
        <taxon>Trifolieae</taxon>
        <taxon>Medicago</taxon>
    </lineage>
</organism>
<evidence type="ECO:0000313" key="3">
    <source>
        <dbReference type="EMBL" id="RHN69731.1"/>
    </source>
</evidence>
<name>A0A396IYF3_MEDTR</name>
<dbReference type="SUPFAM" id="SSF47741">
    <property type="entry name" value="CO dehydrogenase ISP C-domain like"/>
    <property type="match status" value="1"/>
</dbReference>
<dbReference type="Pfam" id="PF01799">
    <property type="entry name" value="Fer2_2"/>
    <property type="match status" value="1"/>
</dbReference>
<dbReference type="GO" id="GO:0005506">
    <property type="term" value="F:iron ion binding"/>
    <property type="evidence" value="ECO:0007669"/>
    <property type="project" value="InterPro"/>
</dbReference>
<dbReference type="Proteomes" id="UP000265566">
    <property type="component" value="Chromosome 3"/>
</dbReference>